<evidence type="ECO:0000313" key="2">
    <source>
        <dbReference type="EMBL" id="SHK93348.1"/>
    </source>
</evidence>
<reference evidence="2 3" key="1">
    <citation type="submission" date="2016-11" db="EMBL/GenBank/DDBJ databases">
        <authorList>
            <person name="Jaros S."/>
            <person name="Januszkiewicz K."/>
            <person name="Wedrychowicz H."/>
        </authorList>
    </citation>
    <scope>NUCLEOTIDE SEQUENCE [LARGE SCALE GENOMIC DNA]</scope>
    <source>
        <strain evidence="2 3">DSM 27406</strain>
    </source>
</reference>
<proteinExistence type="predicted"/>
<evidence type="ECO:0000256" key="1">
    <source>
        <dbReference type="SAM" id="SignalP"/>
    </source>
</evidence>
<keyword evidence="3" id="KW-1185">Reference proteome</keyword>
<feature type="chain" id="PRO_5012138701" evidence="1">
    <location>
        <begin position="19"/>
        <end position="166"/>
    </location>
</feature>
<dbReference type="EMBL" id="FRBL01000001">
    <property type="protein sequence ID" value="SHK93348.1"/>
    <property type="molecule type" value="Genomic_DNA"/>
</dbReference>
<protein>
    <submittedName>
        <fullName evidence="2">Uncharacterized protein</fullName>
    </submittedName>
</protein>
<dbReference type="RefSeq" id="WP_073077929.1">
    <property type="nucleotide sequence ID" value="NZ_FRBL01000001.1"/>
</dbReference>
<dbReference type="Proteomes" id="UP000184420">
    <property type="component" value="Unassembled WGS sequence"/>
</dbReference>
<evidence type="ECO:0000313" key="3">
    <source>
        <dbReference type="Proteomes" id="UP000184420"/>
    </source>
</evidence>
<dbReference type="AlphaFoldDB" id="A0A1M6WI30"/>
<name>A0A1M6WI30_9BACT</name>
<gene>
    <name evidence="2" type="ORF">SAMN05444266_101634</name>
</gene>
<accession>A0A1M6WI30</accession>
<organism evidence="2 3">
    <name type="scientific">Chitinophaga jiangningensis</name>
    <dbReference type="NCBI Taxonomy" id="1419482"/>
    <lineage>
        <taxon>Bacteria</taxon>
        <taxon>Pseudomonadati</taxon>
        <taxon>Bacteroidota</taxon>
        <taxon>Chitinophagia</taxon>
        <taxon>Chitinophagales</taxon>
        <taxon>Chitinophagaceae</taxon>
        <taxon>Chitinophaga</taxon>
    </lineage>
</organism>
<feature type="signal peptide" evidence="1">
    <location>
        <begin position="1"/>
        <end position="18"/>
    </location>
</feature>
<keyword evidence="1" id="KW-0732">Signal</keyword>
<sequence>MKTIITALAMFFTLAAFGQETSTYERILSEKLFPDVATRTTEYLNPIYGERSTYYCLDQFFSQRGAYVRTNFTFLYKKALEKKAKAVGATGKFIFLQPSGARSKHGKKVVTVKVYQGFWRDGKFVSEELKRLIFYYGEDATDEKGLEFTFTNMQAEIAPSGIIAGK</sequence>